<accession>A0A0D9NH48</accession>
<dbReference type="AlphaFoldDB" id="A0A0D9NH48"/>
<evidence type="ECO:0000313" key="2">
    <source>
        <dbReference type="EMBL" id="KJK73299.1"/>
    </source>
</evidence>
<keyword evidence="3" id="KW-1185">Reference proteome</keyword>
<protein>
    <submittedName>
        <fullName evidence="2">Uncharacterized protein</fullName>
    </submittedName>
</protein>
<feature type="region of interest" description="Disordered" evidence="1">
    <location>
        <begin position="29"/>
        <end position="57"/>
    </location>
</feature>
<reference evidence="3" key="1">
    <citation type="journal article" date="2014" name="BMC Genomics">
        <title>The genome sequence of the biocontrol fungus Metarhizium anisopliae and comparative genomics of Metarhizium species.</title>
        <authorList>
            <person name="Pattemore J.A."/>
            <person name="Hane J.K."/>
            <person name="Williams A.H."/>
            <person name="Wilson B.A."/>
            <person name="Stodart B.J."/>
            <person name="Ash G.J."/>
        </authorList>
    </citation>
    <scope>NUCLEOTIDE SEQUENCE [LARGE SCALE GENOMIC DNA]</scope>
    <source>
        <strain evidence="3">BRIP 53293</strain>
    </source>
</reference>
<evidence type="ECO:0000256" key="1">
    <source>
        <dbReference type="SAM" id="MobiDB-lite"/>
    </source>
</evidence>
<gene>
    <name evidence="2" type="ORF">H634G_11593</name>
</gene>
<organism evidence="2 3">
    <name type="scientific">Metarhizium anisopliae BRIP 53293</name>
    <dbReference type="NCBI Taxonomy" id="1291518"/>
    <lineage>
        <taxon>Eukaryota</taxon>
        <taxon>Fungi</taxon>
        <taxon>Dikarya</taxon>
        <taxon>Ascomycota</taxon>
        <taxon>Pezizomycotina</taxon>
        <taxon>Sordariomycetes</taxon>
        <taxon>Hypocreomycetidae</taxon>
        <taxon>Hypocreales</taxon>
        <taxon>Clavicipitaceae</taxon>
        <taxon>Metarhizium</taxon>
    </lineage>
</organism>
<dbReference type="Proteomes" id="UP000054544">
    <property type="component" value="Unassembled WGS sequence"/>
</dbReference>
<proteinExistence type="predicted"/>
<dbReference type="EMBL" id="KE385011">
    <property type="protein sequence ID" value="KJK73299.1"/>
    <property type="molecule type" value="Genomic_DNA"/>
</dbReference>
<evidence type="ECO:0000313" key="3">
    <source>
        <dbReference type="Proteomes" id="UP000054544"/>
    </source>
</evidence>
<sequence length="57" mass="6194">MGLQCFAARPISSSTFATSRYADMLNRTTDLPTVAPPPPEKQGGRRLVPFSRSANQV</sequence>
<name>A0A0D9NH48_METAN</name>